<evidence type="ECO:0000256" key="1">
    <source>
        <dbReference type="ARBA" id="ARBA00022737"/>
    </source>
</evidence>
<protein>
    <recommendedName>
        <fullName evidence="4">Ubiquitin-like domain-containing protein</fullName>
    </recommendedName>
</protein>
<feature type="region of interest" description="Disordered" evidence="2">
    <location>
        <begin position="901"/>
        <end position="921"/>
    </location>
</feature>
<comment type="caution">
    <text evidence="5">The sequence shown here is derived from an EMBL/GenBank/DDBJ whole genome shotgun (WGS) entry which is preliminary data.</text>
</comment>
<evidence type="ECO:0000259" key="4">
    <source>
        <dbReference type="PROSITE" id="PS50053"/>
    </source>
</evidence>
<keyword evidence="3" id="KW-0472">Membrane</keyword>
<evidence type="ECO:0000313" key="5">
    <source>
        <dbReference type="EMBL" id="OLP97825.1"/>
    </source>
</evidence>
<feature type="region of interest" description="Disordered" evidence="2">
    <location>
        <begin position="1"/>
        <end position="27"/>
    </location>
</feature>
<dbReference type="PANTHER" id="PTHR22870">
    <property type="entry name" value="REGULATOR OF CHROMOSOME CONDENSATION"/>
    <property type="match status" value="1"/>
</dbReference>
<dbReference type="EMBL" id="LSRX01000420">
    <property type="protein sequence ID" value="OLP97825.1"/>
    <property type="molecule type" value="Genomic_DNA"/>
</dbReference>
<keyword evidence="3" id="KW-1133">Transmembrane helix</keyword>
<dbReference type="SUPFAM" id="SSF54236">
    <property type="entry name" value="Ubiquitin-like"/>
    <property type="match status" value="1"/>
</dbReference>
<dbReference type="OrthoDB" id="5370059at2759"/>
<evidence type="ECO:0000256" key="3">
    <source>
        <dbReference type="SAM" id="Phobius"/>
    </source>
</evidence>
<keyword evidence="1" id="KW-0677">Repeat</keyword>
<dbReference type="InterPro" id="IPR009091">
    <property type="entry name" value="RCC1/BLIP-II"/>
</dbReference>
<feature type="compositionally biased region" description="Polar residues" evidence="2">
    <location>
        <begin position="13"/>
        <end position="23"/>
    </location>
</feature>
<proteinExistence type="predicted"/>
<dbReference type="Proteomes" id="UP000186817">
    <property type="component" value="Unassembled WGS sequence"/>
</dbReference>
<feature type="region of interest" description="Disordered" evidence="2">
    <location>
        <begin position="168"/>
        <end position="195"/>
    </location>
</feature>
<dbReference type="InterPro" id="IPR051210">
    <property type="entry name" value="Ub_ligase/GEF_domain"/>
</dbReference>
<dbReference type="AlphaFoldDB" id="A0A1Q9DRN4"/>
<feature type="transmembrane region" description="Helical" evidence="3">
    <location>
        <begin position="101"/>
        <end position="123"/>
    </location>
</feature>
<dbReference type="InterPro" id="IPR029071">
    <property type="entry name" value="Ubiquitin-like_domsf"/>
</dbReference>
<name>A0A1Q9DRN4_SYMMI</name>
<feature type="transmembrane region" description="Helical" evidence="3">
    <location>
        <begin position="784"/>
        <end position="806"/>
    </location>
</feature>
<feature type="transmembrane region" description="Helical" evidence="3">
    <location>
        <begin position="1017"/>
        <end position="1037"/>
    </location>
</feature>
<evidence type="ECO:0000256" key="2">
    <source>
        <dbReference type="SAM" id="MobiDB-lite"/>
    </source>
</evidence>
<organism evidence="5 6">
    <name type="scientific">Symbiodinium microadriaticum</name>
    <name type="common">Dinoflagellate</name>
    <name type="synonym">Zooxanthella microadriatica</name>
    <dbReference type="NCBI Taxonomy" id="2951"/>
    <lineage>
        <taxon>Eukaryota</taxon>
        <taxon>Sar</taxon>
        <taxon>Alveolata</taxon>
        <taxon>Dinophyceae</taxon>
        <taxon>Suessiales</taxon>
        <taxon>Symbiodiniaceae</taxon>
        <taxon>Symbiodinium</taxon>
    </lineage>
</organism>
<feature type="non-terminal residue" evidence="5">
    <location>
        <position position="1152"/>
    </location>
</feature>
<reference evidence="5 6" key="1">
    <citation type="submission" date="2016-02" db="EMBL/GenBank/DDBJ databases">
        <title>Genome analysis of coral dinoflagellate symbionts highlights evolutionary adaptations to a symbiotic lifestyle.</title>
        <authorList>
            <person name="Aranda M."/>
            <person name="Li Y."/>
            <person name="Liew Y.J."/>
            <person name="Baumgarten S."/>
            <person name="Simakov O."/>
            <person name="Wilson M."/>
            <person name="Piel J."/>
            <person name="Ashoor H."/>
            <person name="Bougouffa S."/>
            <person name="Bajic V.B."/>
            <person name="Ryu T."/>
            <person name="Ravasi T."/>
            <person name="Bayer T."/>
            <person name="Micklem G."/>
            <person name="Kim H."/>
            <person name="Bhak J."/>
            <person name="Lajeunesse T.C."/>
            <person name="Voolstra C.R."/>
        </authorList>
    </citation>
    <scope>NUCLEOTIDE SEQUENCE [LARGE SCALE GENOMIC DNA]</scope>
    <source>
        <strain evidence="5 6">CCMP2467</strain>
    </source>
</reference>
<sequence length="1152" mass="123374">MASQSGVTGGDKGSSSSLKARSQQVKKHLREAFLHDTVEADHETEDETKERAKKLEDAKAFMMQTACTDEACKWKPLATPAKDLGVYGVGVQLYFQFLIDLGCLFMFLFLFTIPMMSLGVSLLQDSEDMACQIETETGDDDDGGGGSGAAAAAAVVFVVVPANVDVEHEDDADETGDGDAVADADEADGDIDGRDSGAVDADVPVMIMAAFTPANLGAPPLHMACDMITLSVGLLSGRTTTLKANLDEDVETLRLRAQTALDVGKGRLVNSSGSVLEATATLKDAGVQNADILTFHINRVRACATGSSFAAILGDGSVATWGRESDASDGKAAKDRLRNVQQIKATYQGAFAAVLGDGSVVTWGHAGYGGDSRAVRHQLNNVQQIQATGFAFAAILVDGSVVTWGAASHGGDSRAVQAQLRKVQNIQASNTAFAAILDDGSVVTWGIPAHGGDSSAVQHQLKNVRQIQASSCSFAAILDNGSAVAWGDADGLGGSNSAVQQQLKNVRQIHASNFAFAAILDNGSVVTWGNAGSGGDSSAVQDQLRNVQQIQASKDAFAAILGDGSVVTWGAHILGGDSSAVQTQLKNVHQIQAAHHAFAAILDHGCVVTWGVAERGGDSSAVQDQLKHVQQVQASFGAFAAILDNRSVVTWGDAMFGGDSSAVQDQLKNVEQIQASFGAFLAIRGDGSVVAWGNVGMGGDSSAVHDQLNEEGGTPQGARPRVASAVDSVKLRGNSTGQASTCRRRGVLNPSCGEDAVDCLRKEDKHNRQVFSGSDTQLREVTPILGILDFLQSLIALAFIVFFRIYKIPKAVRIQDEANITASDYAVRVSGLPRNLEKDHPQYEDLLQQHFENILATECGISEPGKVVEVTLIREYDGCISLFLQQGNMLEEMHEAGVASRLASKAGKQKDAEKHEKKRKKLKEKIQSIEKSLSHQADLKDEEREVCGAFVMFEEERLKDAILNVYKPFKGWFSRLFQPQYLHFKDWRLTVDQTCEPEELYWENMDYSWFLHKMRKLATLSVSFLIVVFCIFIMTFLRSAETAVDTSAQTHDLWIFEIADRARDIEGGGPGRLDYETGAAALAVGVSKAECATSNTGMHLLVDSATECTNTNTWRAPSCTAPPGVNATSHLYYELNSPQAVKCLKLAKPEEG</sequence>
<feature type="compositionally biased region" description="Acidic residues" evidence="2">
    <location>
        <begin position="168"/>
        <end position="190"/>
    </location>
</feature>
<evidence type="ECO:0000313" key="6">
    <source>
        <dbReference type="Proteomes" id="UP000186817"/>
    </source>
</evidence>
<dbReference type="Gene3D" id="2.130.10.30">
    <property type="entry name" value="Regulator of chromosome condensation 1/beta-lactamase-inhibitor protein II"/>
    <property type="match status" value="2"/>
</dbReference>
<accession>A0A1Q9DRN4</accession>
<dbReference type="SUPFAM" id="SSF50985">
    <property type="entry name" value="RCC1/BLIP-II"/>
    <property type="match status" value="1"/>
</dbReference>
<feature type="domain" description="Ubiquitin-like" evidence="4">
    <location>
        <begin position="228"/>
        <end position="302"/>
    </location>
</feature>
<gene>
    <name evidence="5" type="ORF">AK812_SmicGene19811</name>
</gene>
<dbReference type="PANTHER" id="PTHR22870:SF466">
    <property type="entry name" value="ANKYRIN REPEAT-CONTAINING PROTEIN"/>
    <property type="match status" value="1"/>
</dbReference>
<dbReference type="InterPro" id="IPR000626">
    <property type="entry name" value="Ubiquitin-like_dom"/>
</dbReference>
<keyword evidence="6" id="KW-1185">Reference proteome</keyword>
<dbReference type="PROSITE" id="PS50053">
    <property type="entry name" value="UBIQUITIN_2"/>
    <property type="match status" value="1"/>
</dbReference>
<keyword evidence="3" id="KW-0812">Transmembrane</keyword>